<evidence type="ECO:0000313" key="1">
    <source>
        <dbReference type="EMBL" id="KKL19676.1"/>
    </source>
</evidence>
<comment type="caution">
    <text evidence="1">The sequence shown here is derived from an EMBL/GenBank/DDBJ whole genome shotgun (WGS) entry which is preliminary data.</text>
</comment>
<protein>
    <submittedName>
        <fullName evidence="1">Uncharacterized protein</fullName>
    </submittedName>
</protein>
<accession>A0A0F9DPR6</accession>
<gene>
    <name evidence="1" type="ORF">LCGC14_2463070</name>
</gene>
<name>A0A0F9DPR6_9ZZZZ</name>
<reference evidence="1" key="1">
    <citation type="journal article" date="2015" name="Nature">
        <title>Complex archaea that bridge the gap between prokaryotes and eukaryotes.</title>
        <authorList>
            <person name="Spang A."/>
            <person name="Saw J.H."/>
            <person name="Jorgensen S.L."/>
            <person name="Zaremba-Niedzwiedzka K."/>
            <person name="Martijn J."/>
            <person name="Lind A.E."/>
            <person name="van Eijk R."/>
            <person name="Schleper C."/>
            <person name="Guy L."/>
            <person name="Ettema T.J."/>
        </authorList>
    </citation>
    <scope>NUCLEOTIDE SEQUENCE</scope>
</reference>
<sequence length="155" mass="17590">MFVFKVKKGINQAIKISEKSVIEATKRGEPFYQTVNGKKRHYAYCPVCENPVILINVHVDNQYIDEAEKTLSMHARHIKSDVSGVGKYSQDAYDSCPYANPSSSKSKVRRPKGTVSNELLWLIKTFPDAIDTVMRRDVGILASETLFEKMLTNFK</sequence>
<dbReference type="AlphaFoldDB" id="A0A0F9DPR6"/>
<proteinExistence type="predicted"/>
<feature type="non-terminal residue" evidence="1">
    <location>
        <position position="155"/>
    </location>
</feature>
<dbReference type="EMBL" id="LAZR01038394">
    <property type="protein sequence ID" value="KKL19676.1"/>
    <property type="molecule type" value="Genomic_DNA"/>
</dbReference>
<organism evidence="1">
    <name type="scientific">marine sediment metagenome</name>
    <dbReference type="NCBI Taxonomy" id="412755"/>
    <lineage>
        <taxon>unclassified sequences</taxon>
        <taxon>metagenomes</taxon>
        <taxon>ecological metagenomes</taxon>
    </lineage>
</organism>